<dbReference type="RefSeq" id="XP_005716317.1">
    <property type="nucleotide sequence ID" value="XM_005716260.1"/>
</dbReference>
<dbReference type="Gramene" id="CDF36498">
    <property type="protein sequence ID" value="CDF36498"/>
    <property type="gene ID" value="CHC_T00004743001"/>
</dbReference>
<dbReference type="EMBL" id="HG001781">
    <property type="protein sequence ID" value="CDF36498.1"/>
    <property type="molecule type" value="Genomic_DNA"/>
</dbReference>
<dbReference type="GO" id="GO:0035091">
    <property type="term" value="F:phosphatidylinositol binding"/>
    <property type="evidence" value="ECO:0007669"/>
    <property type="project" value="InterPro"/>
</dbReference>
<reference evidence="4" key="1">
    <citation type="journal article" date="2013" name="Proc. Natl. Acad. Sci. U.S.A.">
        <title>Genome structure and metabolic features in the red seaweed Chondrus crispus shed light on evolution of the Archaeplastida.</title>
        <authorList>
            <person name="Collen J."/>
            <person name="Porcel B."/>
            <person name="Carre W."/>
            <person name="Ball S.G."/>
            <person name="Chaparro C."/>
            <person name="Tonon T."/>
            <person name="Barbeyron T."/>
            <person name="Michel G."/>
            <person name="Noel B."/>
            <person name="Valentin K."/>
            <person name="Elias M."/>
            <person name="Artiguenave F."/>
            <person name="Arun A."/>
            <person name="Aury J.M."/>
            <person name="Barbosa-Neto J.F."/>
            <person name="Bothwell J.H."/>
            <person name="Bouget F.Y."/>
            <person name="Brillet L."/>
            <person name="Cabello-Hurtado F."/>
            <person name="Capella-Gutierrez S."/>
            <person name="Charrier B."/>
            <person name="Cladiere L."/>
            <person name="Cock J.M."/>
            <person name="Coelho S.M."/>
            <person name="Colleoni C."/>
            <person name="Czjzek M."/>
            <person name="Da Silva C."/>
            <person name="Delage L."/>
            <person name="Denoeud F."/>
            <person name="Deschamps P."/>
            <person name="Dittami S.M."/>
            <person name="Gabaldon T."/>
            <person name="Gachon C.M."/>
            <person name="Groisillier A."/>
            <person name="Herve C."/>
            <person name="Jabbari K."/>
            <person name="Katinka M."/>
            <person name="Kloareg B."/>
            <person name="Kowalczyk N."/>
            <person name="Labadie K."/>
            <person name="Leblanc C."/>
            <person name="Lopez P.J."/>
            <person name="McLachlan D.H."/>
            <person name="Meslet-Cladiere L."/>
            <person name="Moustafa A."/>
            <person name="Nehr Z."/>
            <person name="Nyvall Collen P."/>
            <person name="Panaud O."/>
            <person name="Partensky F."/>
            <person name="Poulain J."/>
            <person name="Rensing S.A."/>
            <person name="Rousvoal S."/>
            <person name="Samson G."/>
            <person name="Symeonidi A."/>
            <person name="Weissenbach J."/>
            <person name="Zambounis A."/>
            <person name="Wincker P."/>
            <person name="Boyen C."/>
        </authorList>
    </citation>
    <scope>NUCLEOTIDE SEQUENCE [LARGE SCALE GENOMIC DNA]</scope>
    <source>
        <strain evidence="4">cv. Stackhouse</strain>
    </source>
</reference>
<dbReference type="PANTHER" id="PTHR10555:SF170">
    <property type="entry name" value="FI18122P1"/>
    <property type="match status" value="1"/>
</dbReference>
<dbReference type="Gene3D" id="1.20.1270.60">
    <property type="entry name" value="Arfaptin homology (AH) domain/BAR domain"/>
    <property type="match status" value="1"/>
</dbReference>
<dbReference type="GeneID" id="17324034"/>
<dbReference type="Pfam" id="PF00787">
    <property type="entry name" value="PX"/>
    <property type="match status" value="1"/>
</dbReference>
<dbReference type="SMART" id="SM00312">
    <property type="entry name" value="PX"/>
    <property type="match status" value="1"/>
</dbReference>
<dbReference type="KEGG" id="ccp:CHC_T00004743001"/>
<dbReference type="OrthoDB" id="4408at2759"/>
<protein>
    <recommendedName>
        <fullName evidence="2">PX domain-containing protein</fullName>
    </recommendedName>
</protein>
<dbReference type="PROSITE" id="PS50195">
    <property type="entry name" value="PX"/>
    <property type="match status" value="1"/>
</dbReference>
<feature type="region of interest" description="Disordered" evidence="1">
    <location>
        <begin position="1"/>
        <end position="38"/>
    </location>
</feature>
<feature type="domain" description="PX" evidence="2">
    <location>
        <begin position="134"/>
        <end position="268"/>
    </location>
</feature>
<proteinExistence type="predicted"/>
<organism evidence="3 4">
    <name type="scientific">Chondrus crispus</name>
    <name type="common">Carrageen Irish moss</name>
    <name type="synonym">Polymorpha crispa</name>
    <dbReference type="NCBI Taxonomy" id="2769"/>
    <lineage>
        <taxon>Eukaryota</taxon>
        <taxon>Rhodophyta</taxon>
        <taxon>Florideophyceae</taxon>
        <taxon>Rhodymeniophycidae</taxon>
        <taxon>Gigartinales</taxon>
        <taxon>Gigartinaceae</taxon>
        <taxon>Chondrus</taxon>
    </lineage>
</organism>
<dbReference type="SUPFAM" id="SSF64268">
    <property type="entry name" value="PX domain"/>
    <property type="match status" value="1"/>
</dbReference>
<name>R7QFI7_CHOCR</name>
<dbReference type="PANTHER" id="PTHR10555">
    <property type="entry name" value="SORTING NEXIN"/>
    <property type="match status" value="1"/>
</dbReference>
<sequence>MELGESEHPLRRDPLNALPDAVKVPRRPRPRAIKDESAKVDPLTLYSNRVGKAAKPEALPGSSADRRVFHEEVRCLLSSTTQHNPLISAVAEYAQAPEAPPAGKAFATDIHEVLAGFGDPQLDGCDSPLFAAGLVERSDVTLKPSSAEKGAAAGVYEVRSRQNWSLGSSRKPGPSLPESPSQKQDYYQVKRSLADFSWLEERLRHRYQGVIVPSLPPMALAGRLRYGYTYDTERLRGLEKFLRRVANHPVLSTGDEVLAFLGATGEDAWRKIRLEPISHENSVTTALFGGVRDKSDTNTFGNLGFWGEKFLWQAGRRVNKGLVWFLNRDSPSDSKKKEDSAEARLERLHSYVQNLGTSLSTVRNAVQKVSTNRTQEMRGMSTMQSAIRELGEREGGKLGAYLQTIQLEIPPFSDGWTDQQGDHLEEGLSDLRKRVSGSSSVRPLGEPSSAVLAARGVSDIFRDYEERAKGAQRIMNTRREERDAYEHALSVYTKLRDHLESRAGSMWETAPNAALSSGEGMEELVNKVGAASRRLANVRRHYQAVALSTTDELRRLRTEMHDDVCKALQDLAMELAWQHDAQARSWKAFAETLVECRDDFGGLEG</sequence>
<keyword evidence="4" id="KW-1185">Reference proteome</keyword>
<feature type="compositionally biased region" description="Basic and acidic residues" evidence="1">
    <location>
        <begin position="1"/>
        <end position="14"/>
    </location>
</feature>
<dbReference type="STRING" id="2769.R7QFI7"/>
<evidence type="ECO:0000256" key="1">
    <source>
        <dbReference type="SAM" id="MobiDB-lite"/>
    </source>
</evidence>
<dbReference type="Proteomes" id="UP000012073">
    <property type="component" value="Unassembled WGS sequence"/>
</dbReference>
<dbReference type="InterPro" id="IPR027267">
    <property type="entry name" value="AH/BAR_dom_sf"/>
</dbReference>
<feature type="region of interest" description="Disordered" evidence="1">
    <location>
        <begin position="164"/>
        <end position="184"/>
    </location>
</feature>
<accession>R7QFI7</accession>
<dbReference type="InterPro" id="IPR001683">
    <property type="entry name" value="PX_dom"/>
</dbReference>
<dbReference type="GO" id="GO:0005768">
    <property type="term" value="C:endosome"/>
    <property type="evidence" value="ECO:0007669"/>
    <property type="project" value="TreeGrafter"/>
</dbReference>
<dbReference type="InterPro" id="IPR036871">
    <property type="entry name" value="PX_dom_sf"/>
</dbReference>
<dbReference type="Gene3D" id="3.30.1520.10">
    <property type="entry name" value="Phox-like domain"/>
    <property type="match status" value="1"/>
</dbReference>
<evidence type="ECO:0000313" key="4">
    <source>
        <dbReference type="Proteomes" id="UP000012073"/>
    </source>
</evidence>
<evidence type="ECO:0000313" key="3">
    <source>
        <dbReference type="EMBL" id="CDF36498.1"/>
    </source>
</evidence>
<gene>
    <name evidence="3" type="ORF">CHC_T00004743001</name>
</gene>
<evidence type="ECO:0000259" key="2">
    <source>
        <dbReference type="PROSITE" id="PS50195"/>
    </source>
</evidence>
<dbReference type="AlphaFoldDB" id="R7QFI7"/>